<gene>
    <name evidence="1" type="ORF">VP01_9115g1</name>
</gene>
<sequence>MFQSRQHTILATPFGVVIETSPVSMALLQGSLIISTQLLLAASQLATPNTKSTFGTQVPSSRENRIRVTNLMDERALHSGKTTGFKPISWNHCVTALEGSEDSTGSKAKDDGACKSCWNAVSTF</sequence>
<accession>A0A0L6U9N8</accession>
<reference evidence="1 2" key="1">
    <citation type="submission" date="2015-08" db="EMBL/GenBank/DDBJ databases">
        <title>Next Generation Sequencing and Analysis of the Genome of Puccinia sorghi L Schw, the Causal Agent of Maize Common Rust.</title>
        <authorList>
            <person name="Rochi L."/>
            <person name="Burguener G."/>
            <person name="Darino M."/>
            <person name="Turjanski A."/>
            <person name="Kreff E."/>
            <person name="Dieguez M.J."/>
            <person name="Sacco F."/>
        </authorList>
    </citation>
    <scope>NUCLEOTIDE SEQUENCE [LARGE SCALE GENOMIC DNA]</scope>
    <source>
        <strain evidence="1 2">RO10H11247</strain>
    </source>
</reference>
<evidence type="ECO:0000313" key="1">
    <source>
        <dbReference type="EMBL" id="KNZ44480.1"/>
    </source>
</evidence>
<dbReference type="Proteomes" id="UP000037035">
    <property type="component" value="Unassembled WGS sequence"/>
</dbReference>
<evidence type="ECO:0000313" key="2">
    <source>
        <dbReference type="Proteomes" id="UP000037035"/>
    </source>
</evidence>
<dbReference type="AlphaFoldDB" id="A0A0L6U9N8"/>
<comment type="caution">
    <text evidence="1">The sequence shown here is derived from an EMBL/GenBank/DDBJ whole genome shotgun (WGS) entry which is preliminary data.</text>
</comment>
<organism evidence="1 2">
    <name type="scientific">Puccinia sorghi</name>
    <dbReference type="NCBI Taxonomy" id="27349"/>
    <lineage>
        <taxon>Eukaryota</taxon>
        <taxon>Fungi</taxon>
        <taxon>Dikarya</taxon>
        <taxon>Basidiomycota</taxon>
        <taxon>Pucciniomycotina</taxon>
        <taxon>Pucciniomycetes</taxon>
        <taxon>Pucciniales</taxon>
        <taxon>Pucciniaceae</taxon>
        <taxon>Puccinia</taxon>
    </lineage>
</organism>
<protein>
    <submittedName>
        <fullName evidence="1">Uncharacterized protein</fullName>
    </submittedName>
</protein>
<proteinExistence type="predicted"/>
<name>A0A0L6U9N8_9BASI</name>
<keyword evidence="2" id="KW-1185">Reference proteome</keyword>
<dbReference type="VEuPathDB" id="FungiDB:VP01_9115g1"/>
<dbReference type="EMBL" id="LAVV01014733">
    <property type="protein sequence ID" value="KNZ44480.1"/>
    <property type="molecule type" value="Genomic_DNA"/>
</dbReference>